<dbReference type="AlphaFoldDB" id="A0A6G6WDZ2"/>
<dbReference type="Proteomes" id="UP000502996">
    <property type="component" value="Chromosome"/>
</dbReference>
<dbReference type="EMBL" id="CP049257">
    <property type="protein sequence ID" value="QIG43260.1"/>
    <property type="molecule type" value="Genomic_DNA"/>
</dbReference>
<accession>A0A6G6WDZ2</accession>
<evidence type="ECO:0000313" key="3">
    <source>
        <dbReference type="Proteomes" id="UP000502996"/>
    </source>
</evidence>
<protein>
    <submittedName>
        <fullName evidence="2">Uncharacterized protein</fullName>
    </submittedName>
</protein>
<sequence>MADDYDAREPDDSQQLEEHQRPDGVSDATVEALGKLSEAFEAIEEARGMLYAFHRRTGTGDLALGEAVDLFRRAGHEELAQTLETDLLGQNMLQGRWTFQIVEEYDQTYYAKFRELEQRARDELVGGRRHVFEAETKERERTRGHPDHEATPAGGPQGS</sequence>
<feature type="compositionally biased region" description="Basic and acidic residues" evidence="1">
    <location>
        <begin position="1"/>
        <end position="24"/>
    </location>
</feature>
<keyword evidence="3" id="KW-1185">Reference proteome</keyword>
<feature type="region of interest" description="Disordered" evidence="1">
    <location>
        <begin position="130"/>
        <end position="159"/>
    </location>
</feature>
<feature type="compositionally biased region" description="Basic and acidic residues" evidence="1">
    <location>
        <begin position="130"/>
        <end position="150"/>
    </location>
</feature>
<evidence type="ECO:0000313" key="2">
    <source>
        <dbReference type="EMBL" id="QIG43260.1"/>
    </source>
</evidence>
<evidence type="ECO:0000256" key="1">
    <source>
        <dbReference type="SAM" id="MobiDB-lite"/>
    </source>
</evidence>
<organism evidence="2 3">
    <name type="scientific">Nocardioides anomalus</name>
    <dbReference type="NCBI Taxonomy" id="2712223"/>
    <lineage>
        <taxon>Bacteria</taxon>
        <taxon>Bacillati</taxon>
        <taxon>Actinomycetota</taxon>
        <taxon>Actinomycetes</taxon>
        <taxon>Propionibacteriales</taxon>
        <taxon>Nocardioidaceae</taxon>
        <taxon>Nocardioides</taxon>
    </lineage>
</organism>
<reference evidence="2 3" key="1">
    <citation type="submission" date="2020-02" db="EMBL/GenBank/DDBJ databases">
        <title>Full genome sequence of Nocardioides sp. R-3366.</title>
        <authorList>
            <person name="Im W.-T."/>
        </authorList>
    </citation>
    <scope>NUCLEOTIDE SEQUENCE [LARGE SCALE GENOMIC DNA]</scope>
    <source>
        <strain evidence="2 3">R-3366</strain>
    </source>
</reference>
<feature type="region of interest" description="Disordered" evidence="1">
    <location>
        <begin position="1"/>
        <end position="27"/>
    </location>
</feature>
<name>A0A6G6WDZ2_9ACTN</name>
<dbReference type="KEGG" id="nano:G5V58_11280"/>
<proteinExistence type="predicted"/>
<dbReference type="RefSeq" id="WP_165232431.1">
    <property type="nucleotide sequence ID" value="NZ_CP049257.1"/>
</dbReference>
<gene>
    <name evidence="2" type="ORF">G5V58_11280</name>
</gene>